<name>A0ACA9U017_BIOOC</name>
<keyword evidence="2" id="KW-1185">Reference proteome</keyword>
<dbReference type="EMBL" id="CADEHS020000010">
    <property type="protein sequence ID" value="CAG9946072.1"/>
    <property type="molecule type" value="Genomic_DNA"/>
</dbReference>
<accession>A0ACA9U017</accession>
<comment type="caution">
    <text evidence="1">The sequence shown here is derived from an EMBL/GenBank/DDBJ whole genome shotgun (WGS) entry which is preliminary data.</text>
</comment>
<sequence length="732" mass="80757">MSHPNRKFEFEMLIGQPPTIDKVQGKPCSPSPELSRSGTFKKEGRKEVWSDKRHAGLVNFLLFHLPSIAVTISLFCLYLREVTWKPPGPGSEVLGILQFAAKAHEGLIVVSLSDILLHRVRWGLLGQEGVPLGFLSSAHHLPAPLLYLFSWEFWGTVVYPVNNRVSHFISAAAIIILTLIGIGAAPTSAVTMIPREIWQPIKIDTSSDQIASSLNLTHFGADLGTLYLNNSIYKMNLGSGEEDAPLGSGDCLSALALGEETGCFDVSPMMQNFWASITLLPGNTRSQTSIPVTRLGRWAPFRPIVYSSFEGFETQTAWATGPMYGMSYVLSRAGAEVSAYPDRDFKIEAKIKDSEEEKWKQPVVVVSCREPETEGSNNDSLAFKWTDDDAFGSFGLTLDLTEESLASFRGEDFKSHYTALDLQDRIDKPLSASMLLAGRQKVASGLTNNTLVYNLCLIQARWMEADIWVNTGQAVGAQTDLAINKKDIPSHMRKTSSSENVIQMSSGWLDRIGAQNSTEGQNNNATENQAYIQIYEGAMRFLSKAGSTSTVRATFLPEMLSIYFVDALTDLKGWSLWDEDAERTDSNEAPGADDQVLDFAFSSHLYGYFLGGGFVLPLSMSILGIHVFIVVIHHCLLFFTPRPWFSSRWESWGELVTLAMRSRPPPESRMRNIGAGVGSAETWAMPIVVRDLDNQGRLEMVLKEDVASALGVGEDMEAHPLMGLVRPGVKYG</sequence>
<evidence type="ECO:0000313" key="1">
    <source>
        <dbReference type="EMBL" id="CAG9946072.1"/>
    </source>
</evidence>
<organism evidence="1 2">
    <name type="scientific">Clonostachys rosea f. rosea IK726</name>
    <dbReference type="NCBI Taxonomy" id="1349383"/>
    <lineage>
        <taxon>Eukaryota</taxon>
        <taxon>Fungi</taxon>
        <taxon>Dikarya</taxon>
        <taxon>Ascomycota</taxon>
        <taxon>Pezizomycotina</taxon>
        <taxon>Sordariomycetes</taxon>
        <taxon>Hypocreomycetidae</taxon>
        <taxon>Hypocreales</taxon>
        <taxon>Bionectriaceae</taxon>
        <taxon>Clonostachys</taxon>
    </lineage>
</organism>
<proteinExistence type="predicted"/>
<evidence type="ECO:0000313" key="2">
    <source>
        <dbReference type="Proteomes" id="UP000836387"/>
    </source>
</evidence>
<gene>
    <name evidence="1" type="ORF">CRV2_00004951</name>
</gene>
<dbReference type="Proteomes" id="UP000836387">
    <property type="component" value="Unassembled WGS sequence"/>
</dbReference>
<reference evidence="1" key="2">
    <citation type="submission" date="2021-10" db="EMBL/GenBank/DDBJ databases">
        <authorList>
            <person name="Piombo E."/>
        </authorList>
    </citation>
    <scope>NUCLEOTIDE SEQUENCE</scope>
</reference>
<reference evidence="1" key="1">
    <citation type="submission" date="2020-04" db="EMBL/GenBank/DDBJ databases">
        <authorList>
            <person name="Broberg M."/>
        </authorList>
    </citation>
    <scope>NUCLEOTIDE SEQUENCE</scope>
</reference>
<protein>
    <submittedName>
        <fullName evidence="1">Uncharacterized protein</fullName>
    </submittedName>
</protein>